<organism evidence="3 4">
    <name type="scientific">Hoyosella rhizosphaerae</name>
    <dbReference type="NCBI Taxonomy" id="1755582"/>
    <lineage>
        <taxon>Bacteria</taxon>
        <taxon>Bacillati</taxon>
        <taxon>Actinomycetota</taxon>
        <taxon>Actinomycetes</taxon>
        <taxon>Mycobacteriales</taxon>
        <taxon>Hoyosellaceae</taxon>
        <taxon>Hoyosella</taxon>
    </lineage>
</organism>
<keyword evidence="1" id="KW-0812">Transmembrane</keyword>
<feature type="transmembrane region" description="Helical" evidence="1">
    <location>
        <begin position="29"/>
        <end position="50"/>
    </location>
</feature>
<name>A0A916UAS0_9ACTN</name>
<dbReference type="PANTHER" id="PTHR30336">
    <property type="entry name" value="INNER MEMBRANE PROTEIN, PROBABLE PERMEASE"/>
    <property type="match status" value="1"/>
</dbReference>
<accession>A0A916UAS0</accession>
<dbReference type="RefSeq" id="WP_188673547.1">
    <property type="nucleotide sequence ID" value="NZ_BMJH01000002.1"/>
</dbReference>
<dbReference type="InterPro" id="IPR014729">
    <property type="entry name" value="Rossmann-like_a/b/a_fold"/>
</dbReference>
<keyword evidence="1" id="KW-0472">Membrane</keyword>
<feature type="transmembrane region" description="Helical" evidence="1">
    <location>
        <begin position="56"/>
        <end position="81"/>
    </location>
</feature>
<feature type="transmembrane region" description="Helical" evidence="1">
    <location>
        <begin position="120"/>
        <end position="147"/>
    </location>
</feature>
<comment type="caution">
    <text evidence="3">The sequence shown here is derived from an EMBL/GenBank/DDBJ whole genome shotgun (WGS) entry which is preliminary data.</text>
</comment>
<reference evidence="3" key="2">
    <citation type="submission" date="2020-09" db="EMBL/GenBank/DDBJ databases">
        <authorList>
            <person name="Sun Q."/>
            <person name="Zhou Y."/>
        </authorList>
    </citation>
    <scope>NUCLEOTIDE SEQUENCE</scope>
    <source>
        <strain evidence="3">CGMCC 1.15478</strain>
    </source>
</reference>
<feature type="transmembrane region" description="Helical" evidence="1">
    <location>
        <begin position="93"/>
        <end position="114"/>
    </location>
</feature>
<dbReference type="InterPro" id="IPR003848">
    <property type="entry name" value="DUF218"/>
</dbReference>
<dbReference type="PANTHER" id="PTHR30336:SF4">
    <property type="entry name" value="ENVELOPE BIOGENESIS FACTOR ELYC"/>
    <property type="match status" value="1"/>
</dbReference>
<dbReference type="GO" id="GO:0000270">
    <property type="term" value="P:peptidoglycan metabolic process"/>
    <property type="evidence" value="ECO:0007669"/>
    <property type="project" value="TreeGrafter"/>
</dbReference>
<dbReference type="EMBL" id="BMJH01000002">
    <property type="protein sequence ID" value="GGC66161.1"/>
    <property type="molecule type" value="Genomic_DNA"/>
</dbReference>
<dbReference type="Gene3D" id="3.40.50.620">
    <property type="entry name" value="HUPs"/>
    <property type="match status" value="1"/>
</dbReference>
<dbReference type="Proteomes" id="UP000641514">
    <property type="component" value="Unassembled WGS sequence"/>
</dbReference>
<evidence type="ECO:0000256" key="1">
    <source>
        <dbReference type="SAM" id="Phobius"/>
    </source>
</evidence>
<sequence>MFNVVATIVLLLLFRHFWQRDRRQLRNGFLLFGAVWFGISAIIEITSVLFPPVGVVWFLSILLLPVTAVVFVGFLLFNGVVMVRREGRSLGNLLSFLTGLILLALPVAGVLLTLTLQPVLVGIAVFLFLTSVYLAVFFVVFIGYAYFYDRASRNLAAANIVILGSGLLNGEVPPLLRRRLDRALQVWKAPQNDERPLLIPSGGQGPDEPRPEGVAMAEYLLSKGVPEQLIAVEDQARNTHENVKLSQRIIVERGKPGPTVIVTSNYHGLRAALIAREVGISAEVAGAHTATYFLPSAILREFIAILVCRSKINVIALAGFVFASLMVTLIFAAVQ</sequence>
<feature type="domain" description="DUF218" evidence="2">
    <location>
        <begin position="160"/>
        <end position="303"/>
    </location>
</feature>
<dbReference type="CDD" id="cd06259">
    <property type="entry name" value="YdcF-like"/>
    <property type="match status" value="1"/>
</dbReference>
<keyword evidence="1" id="KW-1133">Transmembrane helix</keyword>
<proteinExistence type="predicted"/>
<dbReference type="InterPro" id="IPR051599">
    <property type="entry name" value="Cell_Envelope_Assoc"/>
</dbReference>
<dbReference type="Pfam" id="PF02698">
    <property type="entry name" value="DUF218"/>
    <property type="match status" value="1"/>
</dbReference>
<keyword evidence="4" id="KW-1185">Reference proteome</keyword>
<protein>
    <recommendedName>
        <fullName evidence="2">DUF218 domain-containing protein</fullName>
    </recommendedName>
</protein>
<evidence type="ECO:0000313" key="4">
    <source>
        <dbReference type="Proteomes" id="UP000641514"/>
    </source>
</evidence>
<dbReference type="GO" id="GO:0043164">
    <property type="term" value="P:Gram-negative-bacterium-type cell wall biogenesis"/>
    <property type="evidence" value="ECO:0007669"/>
    <property type="project" value="TreeGrafter"/>
</dbReference>
<gene>
    <name evidence="3" type="ORF">GCM10011410_18420</name>
</gene>
<evidence type="ECO:0000259" key="2">
    <source>
        <dbReference type="Pfam" id="PF02698"/>
    </source>
</evidence>
<dbReference type="AlphaFoldDB" id="A0A916UAS0"/>
<evidence type="ECO:0000313" key="3">
    <source>
        <dbReference type="EMBL" id="GGC66161.1"/>
    </source>
</evidence>
<feature type="transmembrane region" description="Helical" evidence="1">
    <location>
        <begin position="314"/>
        <end position="334"/>
    </location>
</feature>
<dbReference type="GO" id="GO:0005886">
    <property type="term" value="C:plasma membrane"/>
    <property type="evidence" value="ECO:0007669"/>
    <property type="project" value="TreeGrafter"/>
</dbReference>
<reference evidence="3" key="1">
    <citation type="journal article" date="2014" name="Int. J. Syst. Evol. Microbiol.">
        <title>Complete genome sequence of Corynebacterium casei LMG S-19264T (=DSM 44701T), isolated from a smear-ripened cheese.</title>
        <authorList>
            <consortium name="US DOE Joint Genome Institute (JGI-PGF)"/>
            <person name="Walter F."/>
            <person name="Albersmeier A."/>
            <person name="Kalinowski J."/>
            <person name="Ruckert C."/>
        </authorList>
    </citation>
    <scope>NUCLEOTIDE SEQUENCE</scope>
    <source>
        <strain evidence="3">CGMCC 1.15478</strain>
    </source>
</reference>